<dbReference type="GO" id="GO:0001891">
    <property type="term" value="C:phagocytic cup"/>
    <property type="evidence" value="ECO:0007669"/>
    <property type="project" value="Ensembl"/>
</dbReference>
<feature type="region of interest" description="Actin-binding" evidence="10">
    <location>
        <begin position="683"/>
        <end position="705"/>
    </location>
</feature>
<dbReference type="GO" id="GO:0051649">
    <property type="term" value="P:establishment of localization in cell"/>
    <property type="evidence" value="ECO:0007669"/>
    <property type="project" value="Ensembl"/>
</dbReference>
<dbReference type="GeneTree" id="ENSGT00940000158053"/>
<feature type="region of interest" description="Disordered" evidence="11">
    <location>
        <begin position="1122"/>
        <end position="1162"/>
    </location>
</feature>
<dbReference type="GO" id="GO:0002456">
    <property type="term" value="P:T cell mediated immunity"/>
    <property type="evidence" value="ECO:0007669"/>
    <property type="project" value="Ensembl"/>
</dbReference>
<dbReference type="InterPro" id="IPR036961">
    <property type="entry name" value="Kinesin_motor_dom_sf"/>
</dbReference>
<evidence type="ECO:0000256" key="5">
    <source>
        <dbReference type="ARBA" id="ARBA00022860"/>
    </source>
</evidence>
<evidence type="ECO:0000259" key="12">
    <source>
        <dbReference type="PROSITE" id="PS51456"/>
    </source>
</evidence>
<name>A0A7N5JPV6_AILME</name>
<gene>
    <name evidence="13" type="primary">MYO1G</name>
</gene>
<dbReference type="Gene3D" id="1.10.10.820">
    <property type="match status" value="1"/>
</dbReference>
<evidence type="ECO:0000256" key="11">
    <source>
        <dbReference type="SAM" id="MobiDB-lite"/>
    </source>
</evidence>
<reference evidence="13" key="3">
    <citation type="submission" date="2025-09" db="UniProtKB">
        <authorList>
            <consortium name="Ensembl"/>
        </authorList>
    </citation>
    <scope>IDENTIFICATION</scope>
</reference>
<evidence type="ECO:0000313" key="14">
    <source>
        <dbReference type="Proteomes" id="UP000008912"/>
    </source>
</evidence>
<dbReference type="GO" id="GO:0016459">
    <property type="term" value="C:myosin complex"/>
    <property type="evidence" value="ECO:0007669"/>
    <property type="project" value="UniProtKB-KW"/>
</dbReference>
<keyword evidence="14" id="KW-1185">Reference proteome</keyword>
<keyword evidence="5" id="KW-0112">Calmodulin-binding</keyword>
<dbReference type="FunFam" id="1.20.58.530:FF:000004">
    <property type="entry name" value="Unconventional myosin ID"/>
    <property type="match status" value="1"/>
</dbReference>
<dbReference type="InterPro" id="IPR001609">
    <property type="entry name" value="Myosin_head_motor_dom-like"/>
</dbReference>
<dbReference type="GO" id="GO:0038096">
    <property type="term" value="P:Fc-gamma receptor signaling pathway involved in phagocytosis"/>
    <property type="evidence" value="ECO:0007669"/>
    <property type="project" value="Ensembl"/>
</dbReference>
<dbReference type="PRINTS" id="PR00193">
    <property type="entry name" value="MYOSINHEAVY"/>
</dbReference>
<keyword evidence="8 10" id="KW-0009">Actin-binding</keyword>
<feature type="domain" description="Myosin motor" evidence="12">
    <location>
        <begin position="112"/>
        <end position="806"/>
    </location>
</feature>
<evidence type="ECO:0000256" key="1">
    <source>
        <dbReference type="ARBA" id="ARBA00004316"/>
    </source>
</evidence>
<dbReference type="GO" id="GO:0030027">
    <property type="term" value="C:lamellipodium"/>
    <property type="evidence" value="ECO:0007669"/>
    <property type="project" value="Ensembl"/>
</dbReference>
<dbReference type="GO" id="GO:0005524">
    <property type="term" value="F:ATP binding"/>
    <property type="evidence" value="ECO:0007669"/>
    <property type="project" value="UniProtKB-UniRule"/>
</dbReference>
<evidence type="ECO:0000256" key="4">
    <source>
        <dbReference type="ARBA" id="ARBA00022840"/>
    </source>
</evidence>
<dbReference type="CDD" id="cd01378">
    <property type="entry name" value="MYSc_Myo1"/>
    <property type="match status" value="1"/>
</dbReference>
<dbReference type="PANTHER" id="PTHR13140">
    <property type="entry name" value="MYOSIN"/>
    <property type="match status" value="1"/>
</dbReference>
<dbReference type="GO" id="GO:0043325">
    <property type="term" value="F:phosphatidylinositol-3,4-bisphosphate binding"/>
    <property type="evidence" value="ECO:0007669"/>
    <property type="project" value="Ensembl"/>
</dbReference>
<dbReference type="PROSITE" id="PS51456">
    <property type="entry name" value="MYOSIN_MOTOR"/>
    <property type="match status" value="1"/>
</dbReference>
<dbReference type="InterPro" id="IPR036072">
    <property type="entry name" value="MYSc_Myo1"/>
</dbReference>
<comment type="subcellular location">
    <subcellularLocation>
        <location evidence="1">Cell projection</location>
    </subcellularLocation>
</comment>
<reference evidence="13" key="2">
    <citation type="submission" date="2025-08" db="UniProtKB">
        <authorList>
            <consortium name="Ensembl"/>
        </authorList>
    </citation>
    <scope>IDENTIFICATION</scope>
</reference>
<dbReference type="Pfam" id="PF06017">
    <property type="entry name" value="Myosin_TH1"/>
    <property type="match status" value="1"/>
</dbReference>
<dbReference type="GO" id="GO:0031256">
    <property type="term" value="C:leading edge membrane"/>
    <property type="evidence" value="ECO:0007669"/>
    <property type="project" value="Ensembl"/>
</dbReference>
<dbReference type="GO" id="GO:0000146">
    <property type="term" value="F:microfilament motor activity"/>
    <property type="evidence" value="ECO:0007669"/>
    <property type="project" value="TreeGrafter"/>
</dbReference>
<dbReference type="InterPro" id="IPR027417">
    <property type="entry name" value="P-loop_NTPase"/>
</dbReference>
<dbReference type="GO" id="GO:0005654">
    <property type="term" value="C:nucleoplasm"/>
    <property type="evidence" value="ECO:0007669"/>
    <property type="project" value="Ensembl"/>
</dbReference>
<dbReference type="PROSITE" id="PS50096">
    <property type="entry name" value="IQ"/>
    <property type="match status" value="1"/>
</dbReference>
<dbReference type="GO" id="GO:0006887">
    <property type="term" value="P:exocytosis"/>
    <property type="evidence" value="ECO:0007669"/>
    <property type="project" value="Ensembl"/>
</dbReference>
<dbReference type="Gene3D" id="3.40.850.10">
    <property type="entry name" value="Kinesin motor domain"/>
    <property type="match status" value="1"/>
</dbReference>
<dbReference type="GO" id="GO:0071976">
    <property type="term" value="P:cell gliding"/>
    <property type="evidence" value="ECO:0007669"/>
    <property type="project" value="Ensembl"/>
</dbReference>
<dbReference type="GO" id="GO:0030175">
    <property type="term" value="C:filopodium"/>
    <property type="evidence" value="ECO:0007669"/>
    <property type="project" value="Ensembl"/>
</dbReference>
<dbReference type="InParanoid" id="A0A7N5JPV6"/>
<feature type="compositionally biased region" description="Gly residues" evidence="11">
    <location>
        <begin position="1133"/>
        <end position="1145"/>
    </location>
</feature>
<dbReference type="GO" id="GO:0005516">
    <property type="term" value="F:calmodulin binding"/>
    <property type="evidence" value="ECO:0007669"/>
    <property type="project" value="UniProtKB-KW"/>
</dbReference>
<dbReference type="PANTHER" id="PTHR13140:SF381">
    <property type="entry name" value="UNCONVENTIONAL MYOSIN-IG"/>
    <property type="match status" value="1"/>
</dbReference>
<evidence type="ECO:0000256" key="9">
    <source>
        <dbReference type="ARBA" id="ARBA00023273"/>
    </source>
</evidence>
<keyword evidence="6 10" id="KW-0518">Myosin</keyword>
<organism evidence="13 14">
    <name type="scientific">Ailuropoda melanoleuca</name>
    <name type="common">Giant panda</name>
    <dbReference type="NCBI Taxonomy" id="9646"/>
    <lineage>
        <taxon>Eukaryota</taxon>
        <taxon>Metazoa</taxon>
        <taxon>Chordata</taxon>
        <taxon>Craniata</taxon>
        <taxon>Vertebrata</taxon>
        <taxon>Euteleostomi</taxon>
        <taxon>Mammalia</taxon>
        <taxon>Eutheria</taxon>
        <taxon>Laurasiatheria</taxon>
        <taxon>Carnivora</taxon>
        <taxon>Caniformia</taxon>
        <taxon>Ursidae</taxon>
        <taxon>Ailuropoda</taxon>
    </lineage>
</organism>
<evidence type="ECO:0000256" key="6">
    <source>
        <dbReference type="ARBA" id="ARBA00023123"/>
    </source>
</evidence>
<keyword evidence="9" id="KW-0966">Cell projection</keyword>
<feature type="region of interest" description="Disordered" evidence="11">
    <location>
        <begin position="40"/>
        <end position="64"/>
    </location>
</feature>
<dbReference type="GO" id="GO:0120117">
    <property type="term" value="P:T cell meandering migration"/>
    <property type="evidence" value="ECO:0007669"/>
    <property type="project" value="Ensembl"/>
</dbReference>
<dbReference type="Ensembl" id="ENSAMET00000026132.1">
    <property type="protein sequence ID" value="ENSAMEP00000028649.1"/>
    <property type="gene ID" value="ENSAMEG00000017805.2"/>
</dbReference>
<dbReference type="GO" id="GO:0005546">
    <property type="term" value="F:phosphatidylinositol-4,5-bisphosphate binding"/>
    <property type="evidence" value="ECO:0007669"/>
    <property type="project" value="Ensembl"/>
</dbReference>
<dbReference type="InterPro" id="IPR010926">
    <property type="entry name" value="Myosin_TH1"/>
</dbReference>
<evidence type="ECO:0000256" key="8">
    <source>
        <dbReference type="ARBA" id="ARBA00023203"/>
    </source>
</evidence>
<dbReference type="SUPFAM" id="SSF52540">
    <property type="entry name" value="P-loop containing nucleoside triphosphate hydrolases"/>
    <property type="match status" value="1"/>
</dbReference>
<protein>
    <submittedName>
        <fullName evidence="13">Myosin IG</fullName>
    </submittedName>
</protein>
<feature type="binding site" evidence="10">
    <location>
        <begin position="205"/>
        <end position="212"/>
    </location>
    <ligand>
        <name>ATP</name>
        <dbReference type="ChEBI" id="CHEBI:30616"/>
    </ligand>
</feature>
<dbReference type="GO" id="GO:0005547">
    <property type="term" value="F:phosphatidylinositol-3,4,5-trisphosphate binding"/>
    <property type="evidence" value="ECO:0007669"/>
    <property type="project" value="Ensembl"/>
</dbReference>
<dbReference type="GO" id="GO:0051015">
    <property type="term" value="F:actin filament binding"/>
    <property type="evidence" value="ECO:0007669"/>
    <property type="project" value="TreeGrafter"/>
</dbReference>
<dbReference type="GO" id="GO:0031589">
    <property type="term" value="P:cell-substrate adhesion"/>
    <property type="evidence" value="ECO:0007669"/>
    <property type="project" value="Ensembl"/>
</dbReference>
<dbReference type="GO" id="GO:0005902">
    <property type="term" value="C:microvillus"/>
    <property type="evidence" value="ECO:0007669"/>
    <property type="project" value="Ensembl"/>
</dbReference>
<dbReference type="Proteomes" id="UP000008912">
    <property type="component" value="Unassembled WGS sequence"/>
</dbReference>
<dbReference type="GO" id="GO:0005737">
    <property type="term" value="C:cytoplasm"/>
    <property type="evidence" value="ECO:0007669"/>
    <property type="project" value="TreeGrafter"/>
</dbReference>
<evidence type="ECO:0000256" key="2">
    <source>
        <dbReference type="ARBA" id="ARBA00008314"/>
    </source>
</evidence>
<dbReference type="GO" id="GO:0030048">
    <property type="term" value="P:actin filament-based movement"/>
    <property type="evidence" value="ECO:0007669"/>
    <property type="project" value="TreeGrafter"/>
</dbReference>
<evidence type="ECO:0000313" key="13">
    <source>
        <dbReference type="Ensembl" id="ENSAMEP00000028649.1"/>
    </source>
</evidence>
<feature type="region of interest" description="Disordered" evidence="11">
    <location>
        <begin position="1014"/>
        <end position="1037"/>
    </location>
</feature>
<dbReference type="Gene3D" id="1.20.120.720">
    <property type="entry name" value="Myosin VI head, motor domain, U50 subdomain"/>
    <property type="match status" value="1"/>
</dbReference>
<evidence type="ECO:0000256" key="10">
    <source>
        <dbReference type="PROSITE-ProRule" id="PRU00782"/>
    </source>
</evidence>
<dbReference type="FunFam" id="1.20.5.4820:FF:000003">
    <property type="entry name" value="Unconventional myosin ID"/>
    <property type="match status" value="1"/>
</dbReference>
<proteinExistence type="inferred from homology"/>
<reference evidence="13 14" key="1">
    <citation type="journal article" date="2010" name="Nature">
        <title>The sequence and de novo assembly of the giant panda genome.</title>
        <authorList>
            <person name="Li R."/>
            <person name="Fan W."/>
            <person name="Tian G."/>
            <person name="Zhu H."/>
            <person name="He L."/>
            <person name="Cai J."/>
            <person name="Huang Q."/>
            <person name="Cai Q."/>
            <person name="Li B."/>
            <person name="Bai Y."/>
            <person name="Zhang Z."/>
            <person name="Zhang Y."/>
            <person name="Wang W."/>
            <person name="Li J."/>
            <person name="Wei F."/>
            <person name="Li H."/>
            <person name="Jian M."/>
            <person name="Li J."/>
            <person name="Zhang Z."/>
            <person name="Nielsen R."/>
            <person name="Li D."/>
            <person name="Gu W."/>
            <person name="Yang Z."/>
            <person name="Xuan Z."/>
            <person name="Ryder O.A."/>
            <person name="Leung F.C."/>
            <person name="Zhou Y."/>
            <person name="Cao J."/>
            <person name="Sun X."/>
            <person name="Fu Y."/>
            <person name="Fang X."/>
            <person name="Guo X."/>
            <person name="Wang B."/>
            <person name="Hou R."/>
            <person name="Shen F."/>
            <person name="Mu B."/>
            <person name="Ni P."/>
            <person name="Lin R."/>
            <person name="Qian W."/>
            <person name="Wang G."/>
            <person name="Yu C."/>
            <person name="Nie W."/>
            <person name="Wang J."/>
            <person name="Wu Z."/>
            <person name="Liang H."/>
            <person name="Min J."/>
            <person name="Wu Q."/>
            <person name="Cheng S."/>
            <person name="Ruan J."/>
            <person name="Wang M."/>
            <person name="Shi Z."/>
            <person name="Wen M."/>
            <person name="Liu B."/>
            <person name="Ren X."/>
            <person name="Zheng H."/>
            <person name="Dong D."/>
            <person name="Cook K."/>
            <person name="Shan G."/>
            <person name="Zhang H."/>
            <person name="Kosiol C."/>
            <person name="Xie X."/>
            <person name="Lu Z."/>
            <person name="Zheng H."/>
            <person name="Li Y."/>
            <person name="Steiner C.C."/>
            <person name="Lam T.T."/>
            <person name="Lin S."/>
            <person name="Zhang Q."/>
            <person name="Li G."/>
            <person name="Tian J."/>
            <person name="Gong T."/>
            <person name="Liu H."/>
            <person name="Zhang D."/>
            <person name="Fang L."/>
            <person name="Ye C."/>
            <person name="Zhang J."/>
            <person name="Hu W."/>
            <person name="Xu A."/>
            <person name="Ren Y."/>
            <person name="Zhang G."/>
            <person name="Bruford M.W."/>
            <person name="Li Q."/>
            <person name="Ma L."/>
            <person name="Guo Y."/>
            <person name="An N."/>
            <person name="Hu Y."/>
            <person name="Zheng Y."/>
            <person name="Shi Y."/>
            <person name="Li Z."/>
            <person name="Liu Q."/>
            <person name="Chen Y."/>
            <person name="Zhao J."/>
            <person name="Qu N."/>
            <person name="Zhao S."/>
            <person name="Tian F."/>
            <person name="Wang X."/>
            <person name="Wang H."/>
            <person name="Xu L."/>
            <person name="Liu X."/>
            <person name="Vinar T."/>
            <person name="Wang Y."/>
            <person name="Lam T.W."/>
            <person name="Yiu S.M."/>
            <person name="Liu S."/>
            <person name="Zhang H."/>
            <person name="Li D."/>
            <person name="Huang Y."/>
            <person name="Wang X."/>
            <person name="Yang G."/>
            <person name="Jiang Z."/>
            <person name="Wang J."/>
            <person name="Qin N."/>
            <person name="Li L."/>
            <person name="Li J."/>
            <person name="Bolund L."/>
            <person name="Kristiansen K."/>
            <person name="Wong G.K."/>
            <person name="Olson M."/>
            <person name="Zhang X."/>
            <person name="Li S."/>
            <person name="Yang H."/>
            <person name="Wang J."/>
            <person name="Wang J."/>
        </authorList>
    </citation>
    <scope>NUCLEOTIDE SEQUENCE [LARGE SCALE GENOMIC DNA]</scope>
</reference>
<keyword evidence="7 10" id="KW-0505">Motor protein</keyword>
<accession>A0A7N5JPV6</accession>
<evidence type="ECO:0000256" key="3">
    <source>
        <dbReference type="ARBA" id="ARBA00022741"/>
    </source>
</evidence>
<comment type="similarity">
    <text evidence="2 10">Belongs to the TRAFAC class myosin-kinesin ATPase superfamily. Myosin family.</text>
</comment>
<evidence type="ECO:0000256" key="7">
    <source>
        <dbReference type="ARBA" id="ARBA00023175"/>
    </source>
</evidence>
<dbReference type="Pfam" id="PF00063">
    <property type="entry name" value="Myosin_head"/>
    <property type="match status" value="1"/>
</dbReference>
<dbReference type="SMART" id="SM00242">
    <property type="entry name" value="MYSc"/>
    <property type="match status" value="1"/>
</dbReference>
<keyword evidence="4 10" id="KW-0067">ATP-binding</keyword>
<dbReference type="Gene3D" id="1.20.5.4820">
    <property type="match status" value="1"/>
</dbReference>
<feature type="region of interest" description="Disordered" evidence="11">
    <location>
        <begin position="77"/>
        <end position="96"/>
    </location>
</feature>
<keyword evidence="3 10" id="KW-0547">Nucleotide-binding</keyword>
<dbReference type="GO" id="GO:0007015">
    <property type="term" value="P:actin filament organization"/>
    <property type="evidence" value="ECO:0007669"/>
    <property type="project" value="TreeGrafter"/>
</dbReference>
<dbReference type="Gene3D" id="1.20.58.530">
    <property type="match status" value="1"/>
</dbReference>
<sequence>MGAETTEAWSLLRGPAGTLQSTRHLDCQACLPSGCGNPEARVRAPREGAASGEGSPSLGPEPTSYFTTRLGRWPGGLSLSEHSPLRPSAQKGQSNLAWVPPAGRMDEEGLECGKPDFVLLDQVTMEDFMENLKLRFEKGLIYTYIGEVLVSVNPYQELPLYGPEAIAKYQGRELYERPPHLYAVANAAYRAMKRRSRDTCIVISGESGAGKTEASKHIMQYIAAVTNPSQRAEVDRVKDVLLKSTCVLEAFGNARTNRNHNSSRFGKYMDINFDFKGDPVGGHIHSYLLEKSRVLKQHVGERNFHAFYQVLRGCEDAELQKLHLQRNPALYNFTRQGAGLSALESDEKSHYLAVMEAMRVIGFSAEEVGSVHRILAAILHLGNIEFLETEEAGLEQGHVAVAEELLVDHVAQLTATPRELVLRCLLSRTVASGGRELIEKGHTAAEASYARDACAKAVYQRLFEWVVNRINGVMEPRGRDPRRDGKDTVIGVLDIYGFEVFPVNSFEQFCINYCNEKLQQLFIQLILKQEQEEYEREGIAWQSVDYFNNATIVELVERPHRGVLAVLDEACSAAGTITDRIFLQSLDTHHRHHPHYTSRQLCPTDKTMEFGRDFRIKHYAGDVTYSVEGFIDKNRDHLFQDFKRLMYNSSDPTLRAMWPDGQQDITEVTKRPLTAGTLFKNSMVALVENLACKEPFYVRCIKPNEDKVAARLDEDHCRHQVAYLGLLENVRVRRAGFASRQPYPRFLLRYKMTCEYTWPNHLLGSDRAAVSALLEQHGLQGDVAFGHTKLFIRSPQTLVTLEQSRARLIPIIVLLLQKAWRGTLARRHCRQLRAVYTIMRWFRRHKVRAHLAELQRRFQAARQPPLYGRDLVWPPPPAVLQPFQDTCQALFCRWRARQLVKNIPPSDMAQIKAKVAAMGVLQELRQDWGCRRAWVRDYLSSATDNPTASGLFAERLKALRDKDNFGAVLFSSHVRKVNRFSKSRDRALLLTDRHLYKLDPGRQYRVMRAVPLEAEGKSPGGPRLGLHPPEPARGPAPRLRGAQARAARAGLPLQPRCLHAPLAEPLTCPADLSRRTRASLHASPAPDPGALYNKGFCVCTLQDLCLWVDIGTAASNLTNVTPASCADPSGVTRTGGGGGLGGQSGGAARQHSPGAPPPVDPLAVESSVKEETVLFMSQACPPTAEVSFPLSGTLPPFPSPKTPCLAKGAPCLRGGEWPLGKPGGPRATPGAGLWLSTHWGRHCPCCWLCPCWGWASQAPGTILLGLLSQDLLQSGTGPCVWGVSEANQRQASVYIAPLPLASSAPPQPLCPTMPQP</sequence>